<dbReference type="EMBL" id="MU003505">
    <property type="protein sequence ID" value="KAF2471284.1"/>
    <property type="molecule type" value="Genomic_DNA"/>
</dbReference>
<comment type="caution">
    <text evidence="1">The sequence shown here is derived from an EMBL/GenBank/DDBJ whole genome shotgun (WGS) entry which is preliminary data.</text>
</comment>
<keyword evidence="2" id="KW-1185">Reference proteome</keyword>
<organism evidence="1 2">
    <name type="scientific">Lindgomyces ingoldianus</name>
    <dbReference type="NCBI Taxonomy" id="673940"/>
    <lineage>
        <taxon>Eukaryota</taxon>
        <taxon>Fungi</taxon>
        <taxon>Dikarya</taxon>
        <taxon>Ascomycota</taxon>
        <taxon>Pezizomycotina</taxon>
        <taxon>Dothideomycetes</taxon>
        <taxon>Pleosporomycetidae</taxon>
        <taxon>Pleosporales</taxon>
        <taxon>Lindgomycetaceae</taxon>
        <taxon>Lindgomyces</taxon>
    </lineage>
</organism>
<sequence length="988" mass="110539">MLLLLSQSMYMSSQSCFQPIKYTNISTLTLFQSLSQRSSTQLFSRHSCVHLSMWQTTTWVRRDLIVNDSALVAAADIPADSSVNLHRIATSVSNIPRALMDGTMVSQSLICASDDCISYQLAFSETRAFSTWAVLQERLYASWMQVLDPRPAKGGAVGLHQAVSYVSPWECDSAITSMYYLATSSFLIRNGIVTNELLHPFEIFILCRESFIFGPIRREDDRDPLTRCSCLIFPFELEFTHAKSHHSNNGCLVIGRMLLIGLHHKMYIPLFMFHYMGKIYFSLDVDSGTLAGFLYHGNSKHSDSLVSGHGITVWILRFDAVILVGTVVSDSADDTADDTDGRVFGLGNVVSERIEKPCRAARLARDGEAASYSPFALNYLLLGNLLALCIVNVSYLAGNRSPTSESFKSWYSKFWKNVVGTDFSPDILLLHLHYIIFSPFVATKTHSTSRSMSRRHSEPIFRDVQEPLWRLLILTAAMLVIGARGVSAEPDVAPILIPVSPTKVNPLRLGSRRKPHHAEPTLTIRWSVSNSDGSIGFPSVVTGIGSGRLLLMAFLWKKQLLRPIIVFSGPLKKERRLRNSAFITLNKLGELDAVPPYFVSENLDLARIKPPSLSKTTLFLQIPPPFIIERFSSLGYTILFSFDLLDNVEDMSSNEPVYPKHDARCLIRRSHKIPLLICFRLSIARHVHLIRLNHFPQILYRGLGVLQHDMTVWPGLVVSPSPFAAEEGNFVKRNLLFTYGLDEGDICAVQLRWRYEAVSMSFRRNILALIGIYESYVPIEWYQCTASEHTSPNMALILDKRLWLLALSLNSVLSLAVYTFPPKSLVNVEGYLGQDVSASPLLSLNLIQGAGSAEGGSRCLHEQSGWLPWGSDIRDTPILSLFSTTGRENYTLMTSLSSSPRTCSTVTRKYLTVGGGSEKRTKDRKVKDGEKGMHKLGYVAVETGTGRYHRRRRFKGRDQPHPLLRAGRVAHEYPKAETSEAGAGTKLR</sequence>
<name>A0ACB6QWA6_9PLEO</name>
<accession>A0ACB6QWA6</accession>
<dbReference type="Proteomes" id="UP000799755">
    <property type="component" value="Unassembled WGS sequence"/>
</dbReference>
<reference evidence="1" key="1">
    <citation type="journal article" date="2020" name="Stud. Mycol.">
        <title>101 Dothideomycetes genomes: a test case for predicting lifestyles and emergence of pathogens.</title>
        <authorList>
            <person name="Haridas S."/>
            <person name="Albert R."/>
            <person name="Binder M."/>
            <person name="Bloem J."/>
            <person name="Labutti K."/>
            <person name="Salamov A."/>
            <person name="Andreopoulos B."/>
            <person name="Baker S."/>
            <person name="Barry K."/>
            <person name="Bills G."/>
            <person name="Bluhm B."/>
            <person name="Cannon C."/>
            <person name="Castanera R."/>
            <person name="Culley D."/>
            <person name="Daum C."/>
            <person name="Ezra D."/>
            <person name="Gonzalez J."/>
            <person name="Henrissat B."/>
            <person name="Kuo A."/>
            <person name="Liang C."/>
            <person name="Lipzen A."/>
            <person name="Lutzoni F."/>
            <person name="Magnuson J."/>
            <person name="Mondo S."/>
            <person name="Nolan M."/>
            <person name="Ohm R."/>
            <person name="Pangilinan J."/>
            <person name="Park H.-J."/>
            <person name="Ramirez L."/>
            <person name="Alfaro M."/>
            <person name="Sun H."/>
            <person name="Tritt A."/>
            <person name="Yoshinaga Y."/>
            <person name="Zwiers L.-H."/>
            <person name="Turgeon B."/>
            <person name="Goodwin S."/>
            <person name="Spatafora J."/>
            <person name="Crous P."/>
            <person name="Grigoriev I."/>
        </authorList>
    </citation>
    <scope>NUCLEOTIDE SEQUENCE</scope>
    <source>
        <strain evidence="1">ATCC 200398</strain>
    </source>
</reference>
<gene>
    <name evidence="1" type="ORF">BDR25DRAFT_354529</name>
</gene>
<evidence type="ECO:0000313" key="1">
    <source>
        <dbReference type="EMBL" id="KAF2471284.1"/>
    </source>
</evidence>
<evidence type="ECO:0000313" key="2">
    <source>
        <dbReference type="Proteomes" id="UP000799755"/>
    </source>
</evidence>
<protein>
    <submittedName>
        <fullName evidence="1">Uncharacterized protein</fullName>
    </submittedName>
</protein>
<proteinExistence type="predicted"/>